<dbReference type="OrthoDB" id="9810206at2"/>
<keyword evidence="7" id="KW-1185">Reference proteome</keyword>
<evidence type="ECO:0000313" key="7">
    <source>
        <dbReference type="Proteomes" id="UP000181897"/>
    </source>
</evidence>
<dbReference type="STRING" id="1917485.BOO69_13155"/>
<feature type="transmembrane region" description="Helical" evidence="5">
    <location>
        <begin position="39"/>
        <end position="68"/>
    </location>
</feature>
<dbReference type="Pfam" id="PF07681">
    <property type="entry name" value="DoxX"/>
    <property type="match status" value="1"/>
</dbReference>
<evidence type="ECO:0000256" key="1">
    <source>
        <dbReference type="ARBA" id="ARBA00004141"/>
    </source>
</evidence>
<keyword evidence="3 5" id="KW-1133">Transmembrane helix</keyword>
<comment type="subcellular location">
    <subcellularLocation>
        <location evidence="1">Membrane</location>
        <topology evidence="1">Multi-pass membrane protein</topology>
    </subcellularLocation>
</comment>
<dbReference type="InterPro" id="IPR032808">
    <property type="entry name" value="DoxX"/>
</dbReference>
<gene>
    <name evidence="6" type="ORF">BOO69_13155</name>
</gene>
<evidence type="ECO:0000313" key="6">
    <source>
        <dbReference type="EMBL" id="APE44240.1"/>
    </source>
</evidence>
<protein>
    <submittedName>
        <fullName evidence="6">DoxX protein</fullName>
    </submittedName>
</protein>
<proteinExistence type="predicted"/>
<dbReference type="Proteomes" id="UP000181897">
    <property type="component" value="Chromosome"/>
</dbReference>
<organism evidence="6 7">
    <name type="scientific">Sulfitobacter alexandrii</name>
    <dbReference type="NCBI Taxonomy" id="1917485"/>
    <lineage>
        <taxon>Bacteria</taxon>
        <taxon>Pseudomonadati</taxon>
        <taxon>Pseudomonadota</taxon>
        <taxon>Alphaproteobacteria</taxon>
        <taxon>Rhodobacterales</taxon>
        <taxon>Roseobacteraceae</taxon>
        <taxon>Sulfitobacter</taxon>
    </lineage>
</organism>
<sequence>MGRFCISALFVTGAAQKIYAPGVVEGMLAAHGWPEALIWPAVVLNLVGALLLVTGFFLVPTALILAVYCMATSIFHYLPDDPWQMSIFVKNWAIAGGLLSLAAAEMREPHG</sequence>
<evidence type="ECO:0000256" key="3">
    <source>
        <dbReference type="ARBA" id="ARBA00022989"/>
    </source>
</evidence>
<accession>A0A1J0WJ92</accession>
<dbReference type="GO" id="GO:0016020">
    <property type="term" value="C:membrane"/>
    <property type="evidence" value="ECO:0007669"/>
    <property type="project" value="UniProtKB-SubCell"/>
</dbReference>
<dbReference type="EMBL" id="CP018076">
    <property type="protein sequence ID" value="APE44240.1"/>
    <property type="molecule type" value="Genomic_DNA"/>
</dbReference>
<reference evidence="6 7" key="1">
    <citation type="submission" date="2016-11" db="EMBL/GenBank/DDBJ databases">
        <title>Complete genome sequence of Sulfitobacter sp. AM1-D1, a toxic bacteria associated with marine dinoflagellate Alexandrium minutum in East China Sea.</title>
        <authorList>
            <person name="Yang Q."/>
            <person name="Zhang X."/>
            <person name="Tian X."/>
        </authorList>
    </citation>
    <scope>NUCLEOTIDE SEQUENCE [LARGE SCALE GENOMIC DNA]</scope>
    <source>
        <strain evidence="6 7">AM1-D1</strain>
    </source>
</reference>
<evidence type="ECO:0000256" key="2">
    <source>
        <dbReference type="ARBA" id="ARBA00022692"/>
    </source>
</evidence>
<keyword evidence="2 5" id="KW-0812">Transmembrane</keyword>
<evidence type="ECO:0000256" key="5">
    <source>
        <dbReference type="SAM" id="Phobius"/>
    </source>
</evidence>
<keyword evidence="4 5" id="KW-0472">Membrane</keyword>
<dbReference type="AlphaFoldDB" id="A0A1J0WJ92"/>
<dbReference type="KEGG" id="suam:BOO69_13155"/>
<name>A0A1J0WJ92_9RHOB</name>
<evidence type="ECO:0000256" key="4">
    <source>
        <dbReference type="ARBA" id="ARBA00023136"/>
    </source>
</evidence>